<name>A0ABD3RHT4_9STRA</name>
<evidence type="ECO:0000313" key="4">
    <source>
        <dbReference type="Proteomes" id="UP001530377"/>
    </source>
</evidence>
<keyword evidence="4" id="KW-1185">Reference proteome</keyword>
<dbReference type="AlphaFoldDB" id="A0ABD3RHT4"/>
<dbReference type="InterPro" id="IPR053276">
    <property type="entry name" value="MtDNA_mismatch_repair_MutS"/>
</dbReference>
<evidence type="ECO:0000259" key="2">
    <source>
        <dbReference type="Pfam" id="PF01624"/>
    </source>
</evidence>
<dbReference type="Gene3D" id="3.40.1170.10">
    <property type="entry name" value="DNA repair protein MutS, domain I"/>
    <property type="match status" value="1"/>
</dbReference>
<dbReference type="EMBL" id="JALLPB020000683">
    <property type="protein sequence ID" value="KAL3807045.1"/>
    <property type="molecule type" value="Genomic_DNA"/>
</dbReference>
<proteinExistence type="predicted"/>
<gene>
    <name evidence="3" type="ORF">ACHAXA_010432</name>
</gene>
<reference evidence="3 4" key="1">
    <citation type="submission" date="2024-10" db="EMBL/GenBank/DDBJ databases">
        <title>Updated reference genomes for cyclostephanoid diatoms.</title>
        <authorList>
            <person name="Roberts W.R."/>
            <person name="Alverson A.J."/>
        </authorList>
    </citation>
    <scope>NUCLEOTIDE SEQUENCE [LARGE SCALE GENOMIC DNA]</scope>
    <source>
        <strain evidence="3 4">AJA228-03</strain>
    </source>
</reference>
<feature type="region of interest" description="Disordered" evidence="1">
    <location>
        <begin position="137"/>
        <end position="162"/>
    </location>
</feature>
<dbReference type="PANTHER" id="PTHR48448">
    <property type="entry name" value="MUTL PROTEIN ISOFORM 1"/>
    <property type="match status" value="1"/>
</dbReference>
<comment type="caution">
    <text evidence="3">The sequence shown here is derived from an EMBL/GenBank/DDBJ whole genome shotgun (WGS) entry which is preliminary data.</text>
</comment>
<dbReference type="InterPro" id="IPR016151">
    <property type="entry name" value="DNA_mismatch_repair_MutS_N"/>
</dbReference>
<dbReference type="InterPro" id="IPR027417">
    <property type="entry name" value="P-loop_NTPase"/>
</dbReference>
<dbReference type="Pfam" id="PF01624">
    <property type="entry name" value="MutS_I"/>
    <property type="match status" value="1"/>
</dbReference>
<feature type="domain" description="DNA mismatch repair protein MutS-like N-terminal" evidence="2">
    <location>
        <begin position="57"/>
        <end position="150"/>
    </location>
</feature>
<dbReference type="Gene3D" id="3.40.50.300">
    <property type="entry name" value="P-loop containing nucleotide triphosphate hydrolases"/>
    <property type="match status" value="1"/>
</dbReference>
<protein>
    <recommendedName>
        <fullName evidence="2">DNA mismatch repair protein MutS-like N-terminal domain-containing protein</fullName>
    </recommendedName>
</protein>
<dbReference type="InterPro" id="IPR007695">
    <property type="entry name" value="DNA_mismatch_repair_MutS-lik_N"/>
</dbReference>
<sequence length="869" mass="95234">MSTNRSCHWSLTKSSSRSMVKQLSTRASCPMGFDPQATPLSQRWRSTVAPTAASAATPLLSFVRTQKSAHFPNAVLLIRVGDFYESYGVDAIMLVEHCGLNPMAGKARAGCPWRSVQDTLDKLTSAGFHVTVYEVDENERKNGNSNKEVDAEDGSGITGNSNGSKLKTRYLAQVVLPSNPTYMHNLVLNDNFGGASANNDVSTPSHCDLSSSGRNRVGVIETNAGFTFVEIRGEERTALISERLTSVAVCCRLTASPPADPLFYVPPPTMTGSQRRSDCLPFMLWTQRHQASQMYSRGSGAFGGATVGTVRVKTLHPSLVVGPRPRLTDVERAKQTIVLAYLRLEEYDHQSSRLESSGITHDDFTIVVAPSSSLRNATVTRPLHVETATQLGLMSDSAIPSLISSLLPESAPSSTRRYLRRWLLVPPPPEIADAMSILVRTLKADNNINLPPLMLNAPHLSGKVLSLIHAGQASAAVYREILVALDAASDVLLLDRGEEEDRSSGIVNALMTVLRHDIGISESNHVALRKKFYVAMGMIRSVINMQTMEHSHFDQENENKSSETDCVSYYGDVIPQAFFERNEAIWRGRDVSTAAQRLAVAVAVDFWGVDDDSSDFSNDCTIINLSEAKEVKSLIMQDIFNNLLLIKSIPSWAKQRGLNNDETLDKVDQPHYFNPRDRNGKLLRMRFTTERVQEALSDYVKACSSAHAEVERVLTRLSWDLVDGSHLPAILQSSHLNLILTTAAHHAAVANIKGWSAVTVYDDVDSSNGENVSSTGYFRGVWPYWMDRFESVSNSFDLDGLFLLTAPNMSRKSTLMRATAAAALLINAGLCAPVNPESDSIFLRGASADVPTEDKSAFVGCLQHTCTAY</sequence>
<dbReference type="Proteomes" id="UP001530377">
    <property type="component" value="Unassembled WGS sequence"/>
</dbReference>
<organism evidence="3 4">
    <name type="scientific">Cyclostephanos tholiformis</name>
    <dbReference type="NCBI Taxonomy" id="382380"/>
    <lineage>
        <taxon>Eukaryota</taxon>
        <taxon>Sar</taxon>
        <taxon>Stramenopiles</taxon>
        <taxon>Ochrophyta</taxon>
        <taxon>Bacillariophyta</taxon>
        <taxon>Coscinodiscophyceae</taxon>
        <taxon>Thalassiosirophycidae</taxon>
        <taxon>Stephanodiscales</taxon>
        <taxon>Stephanodiscaceae</taxon>
        <taxon>Cyclostephanos</taxon>
    </lineage>
</organism>
<evidence type="ECO:0000313" key="3">
    <source>
        <dbReference type="EMBL" id="KAL3807045.1"/>
    </source>
</evidence>
<evidence type="ECO:0000256" key="1">
    <source>
        <dbReference type="SAM" id="MobiDB-lite"/>
    </source>
</evidence>
<dbReference type="PANTHER" id="PTHR48448:SF1">
    <property type="entry name" value="MUTL PROTEIN ISOFORM 1"/>
    <property type="match status" value="1"/>
</dbReference>
<dbReference type="SUPFAM" id="SSF55271">
    <property type="entry name" value="DNA repair protein MutS, domain I"/>
    <property type="match status" value="1"/>
</dbReference>
<accession>A0ABD3RHT4</accession>